<dbReference type="Proteomes" id="UP000700596">
    <property type="component" value="Unassembled WGS sequence"/>
</dbReference>
<evidence type="ECO:0000256" key="1">
    <source>
        <dbReference type="SAM" id="MobiDB-lite"/>
    </source>
</evidence>
<feature type="region of interest" description="Disordered" evidence="1">
    <location>
        <begin position="146"/>
        <end position="200"/>
    </location>
</feature>
<gene>
    <name evidence="3" type="ORF">B0J11DRAFT_260189</name>
</gene>
<feature type="compositionally biased region" description="Low complexity" evidence="1">
    <location>
        <begin position="149"/>
        <end position="167"/>
    </location>
</feature>
<proteinExistence type="predicted"/>
<reference evidence="3" key="1">
    <citation type="journal article" date="2021" name="Nat. Commun.">
        <title>Genetic determinants of endophytism in the Arabidopsis root mycobiome.</title>
        <authorList>
            <person name="Mesny F."/>
            <person name="Miyauchi S."/>
            <person name="Thiergart T."/>
            <person name="Pickel B."/>
            <person name="Atanasova L."/>
            <person name="Karlsson M."/>
            <person name="Huettel B."/>
            <person name="Barry K.W."/>
            <person name="Haridas S."/>
            <person name="Chen C."/>
            <person name="Bauer D."/>
            <person name="Andreopoulos W."/>
            <person name="Pangilinan J."/>
            <person name="LaButti K."/>
            <person name="Riley R."/>
            <person name="Lipzen A."/>
            <person name="Clum A."/>
            <person name="Drula E."/>
            <person name="Henrissat B."/>
            <person name="Kohler A."/>
            <person name="Grigoriev I.V."/>
            <person name="Martin F.M."/>
            <person name="Hacquard S."/>
        </authorList>
    </citation>
    <scope>NUCLEOTIDE SEQUENCE</scope>
    <source>
        <strain evidence="3">MPI-CAGE-CH-0243</strain>
    </source>
</reference>
<dbReference type="EMBL" id="JAGMWT010000004">
    <property type="protein sequence ID" value="KAH7130740.1"/>
    <property type="molecule type" value="Genomic_DNA"/>
</dbReference>
<feature type="compositionally biased region" description="Basic and acidic residues" evidence="1">
    <location>
        <begin position="96"/>
        <end position="108"/>
    </location>
</feature>
<protein>
    <submittedName>
        <fullName evidence="3">Uncharacterized protein</fullName>
    </submittedName>
</protein>
<comment type="caution">
    <text evidence="3">The sequence shown here is derived from an EMBL/GenBank/DDBJ whole genome shotgun (WGS) entry which is preliminary data.</text>
</comment>
<evidence type="ECO:0000313" key="4">
    <source>
        <dbReference type="Proteomes" id="UP000700596"/>
    </source>
</evidence>
<dbReference type="AlphaFoldDB" id="A0A9P9E2H2"/>
<evidence type="ECO:0000313" key="3">
    <source>
        <dbReference type="EMBL" id="KAH7130740.1"/>
    </source>
</evidence>
<organism evidence="3 4">
    <name type="scientific">Dendryphion nanum</name>
    <dbReference type="NCBI Taxonomy" id="256645"/>
    <lineage>
        <taxon>Eukaryota</taxon>
        <taxon>Fungi</taxon>
        <taxon>Dikarya</taxon>
        <taxon>Ascomycota</taxon>
        <taxon>Pezizomycotina</taxon>
        <taxon>Dothideomycetes</taxon>
        <taxon>Pleosporomycetidae</taxon>
        <taxon>Pleosporales</taxon>
        <taxon>Torulaceae</taxon>
        <taxon>Dendryphion</taxon>
    </lineage>
</organism>
<keyword evidence="4" id="KW-1185">Reference proteome</keyword>
<keyword evidence="2" id="KW-0812">Transmembrane</keyword>
<name>A0A9P9E2H2_9PLEO</name>
<feature type="region of interest" description="Disordered" evidence="1">
    <location>
        <begin position="1"/>
        <end position="23"/>
    </location>
</feature>
<keyword evidence="2" id="KW-1133">Transmembrane helix</keyword>
<feature type="transmembrane region" description="Helical" evidence="2">
    <location>
        <begin position="32"/>
        <end position="55"/>
    </location>
</feature>
<evidence type="ECO:0000256" key="2">
    <source>
        <dbReference type="SAM" id="Phobius"/>
    </source>
</evidence>
<accession>A0A9P9E2H2</accession>
<dbReference type="OrthoDB" id="3783802at2759"/>
<keyword evidence="2" id="KW-0472">Membrane</keyword>
<feature type="region of interest" description="Disordered" evidence="1">
    <location>
        <begin position="65"/>
        <end position="111"/>
    </location>
</feature>
<sequence length="225" mass="24179">MAPLPADDQPPSPQSTVTPPATPIDKPWSTPAIVSLAIFAFFVVALAITMVAFYVHRRAERNKLPPEKRPISYHPFRINSSNDKQGLLANQAPSPEEDKSTMFSRDRSSGSLSVYVDHEPQDKRASVETVSLIPLHVTPADELVSPLESSMGSGVSRGSSLYSSTTGGSLGMGQIPIPPDTADIGSMPIPKTRARSTSATSIRYYETVTTNPSPQIPTIVHTPSQ</sequence>